<dbReference type="InterPro" id="IPR002698">
    <property type="entry name" value="FTHF_cligase"/>
</dbReference>
<dbReference type="RefSeq" id="WP_013254234.1">
    <property type="nucleotide sequence ID" value="NC_014364.1"/>
</dbReference>
<evidence type="ECO:0000313" key="7">
    <source>
        <dbReference type="EMBL" id="ADK80770.1"/>
    </source>
</evidence>
<evidence type="ECO:0000256" key="5">
    <source>
        <dbReference type="RuleBase" id="RU361279"/>
    </source>
</evidence>
<comment type="catalytic activity">
    <reaction evidence="5">
        <text>(6S)-5-formyl-5,6,7,8-tetrahydrofolate + ATP = (6R)-5,10-methenyltetrahydrofolate + ADP + phosphate</text>
        <dbReference type="Rhea" id="RHEA:10488"/>
        <dbReference type="ChEBI" id="CHEBI:30616"/>
        <dbReference type="ChEBI" id="CHEBI:43474"/>
        <dbReference type="ChEBI" id="CHEBI:57455"/>
        <dbReference type="ChEBI" id="CHEBI:57457"/>
        <dbReference type="ChEBI" id="CHEBI:456216"/>
        <dbReference type="EC" id="6.3.3.2"/>
    </reaction>
</comment>
<dbReference type="eggNOG" id="COG0212">
    <property type="taxonomic scope" value="Bacteria"/>
</dbReference>
<keyword evidence="2 4" id="KW-0547">Nucleotide-binding</keyword>
<dbReference type="GO" id="GO:0035999">
    <property type="term" value="P:tetrahydrofolate interconversion"/>
    <property type="evidence" value="ECO:0007669"/>
    <property type="project" value="TreeGrafter"/>
</dbReference>
<gene>
    <name evidence="7" type="ordered locus">Spirs_1643</name>
</gene>
<dbReference type="InterPro" id="IPR024185">
    <property type="entry name" value="FTHF_cligase-like_sf"/>
</dbReference>
<dbReference type="HOGENOM" id="CLU_066245_1_1_12"/>
<dbReference type="GO" id="GO:0030272">
    <property type="term" value="F:5-formyltetrahydrofolate cyclo-ligase activity"/>
    <property type="evidence" value="ECO:0007669"/>
    <property type="project" value="UniProtKB-EC"/>
</dbReference>
<dbReference type="AlphaFoldDB" id="E1R605"/>
<accession>E1R605</accession>
<feature type="binding site" evidence="4">
    <location>
        <position position="70"/>
    </location>
    <ligand>
        <name>substrate</name>
    </ligand>
</feature>
<dbReference type="InterPro" id="IPR037171">
    <property type="entry name" value="NagB/RpiA_transferase-like"/>
</dbReference>
<dbReference type="SUPFAM" id="SSF100950">
    <property type="entry name" value="NagB/RpiA/CoA transferase-like"/>
    <property type="match status" value="1"/>
</dbReference>
<evidence type="ECO:0000313" key="8">
    <source>
        <dbReference type="Proteomes" id="UP000002318"/>
    </source>
</evidence>
<evidence type="ECO:0000256" key="4">
    <source>
        <dbReference type="PIRSR" id="PIRSR006806-1"/>
    </source>
</evidence>
<proteinExistence type="inferred from homology"/>
<dbReference type="EMBL" id="CP002116">
    <property type="protein sequence ID" value="ADK80770.1"/>
    <property type="molecule type" value="Genomic_DNA"/>
</dbReference>
<dbReference type="STRING" id="573413.Spirs_1643"/>
<feature type="binding site" evidence="4">
    <location>
        <begin position="19"/>
        <end position="23"/>
    </location>
    <ligand>
        <name>ATP</name>
        <dbReference type="ChEBI" id="CHEBI:30616"/>
    </ligand>
</feature>
<keyword evidence="8" id="KW-1185">Reference proteome</keyword>
<evidence type="ECO:0000256" key="1">
    <source>
        <dbReference type="ARBA" id="ARBA00010638"/>
    </source>
</evidence>
<keyword evidence="3 4" id="KW-0067">ATP-binding</keyword>
<keyword evidence="5" id="KW-0479">Metal-binding</keyword>
<sequence length="205" mass="23400">MKGGTEERQEAVHRLRENKRALRQEIIDLLAKTTGAQRLEESSYAANRIISTGLWHSAKRIFIFRSMDREIDTTQIINHALTCGKIVALPRMEGRKIVFHRIEHLTGPFTRHSYGITEPAATLPVEEPRDKEYDLLIAPGAAFTRKGKRLGYGKGYYDRYLATYRDRLVTIGLCFSFQLVEDIPTGAFDIPVEYVVAGGDQEEKW</sequence>
<dbReference type="Gene3D" id="3.40.50.10420">
    <property type="entry name" value="NagB/RpiA/CoA transferase-like"/>
    <property type="match status" value="1"/>
</dbReference>
<dbReference type="GO" id="GO:0046872">
    <property type="term" value="F:metal ion binding"/>
    <property type="evidence" value="ECO:0007669"/>
    <property type="project" value="UniProtKB-KW"/>
</dbReference>
<dbReference type="Proteomes" id="UP000002318">
    <property type="component" value="Chromosome"/>
</dbReference>
<dbReference type="Pfam" id="PF01812">
    <property type="entry name" value="5-FTHF_cyc-lig"/>
    <property type="match status" value="1"/>
</dbReference>
<keyword evidence="6" id="KW-0175">Coiled coil</keyword>
<protein>
    <recommendedName>
        <fullName evidence="5">5-formyltetrahydrofolate cyclo-ligase</fullName>
        <ecNumber evidence="5">6.3.3.2</ecNumber>
    </recommendedName>
</protein>
<feature type="binding site" evidence="4">
    <location>
        <begin position="149"/>
        <end position="157"/>
    </location>
    <ligand>
        <name>ATP</name>
        <dbReference type="ChEBI" id="CHEBI:30616"/>
    </ligand>
</feature>
<keyword evidence="5" id="KW-0460">Magnesium</keyword>
<dbReference type="GO" id="GO:0005524">
    <property type="term" value="F:ATP binding"/>
    <property type="evidence" value="ECO:0007669"/>
    <property type="project" value="UniProtKB-KW"/>
</dbReference>
<dbReference type="PIRSF" id="PIRSF006806">
    <property type="entry name" value="FTHF_cligase"/>
    <property type="match status" value="1"/>
</dbReference>
<evidence type="ECO:0000256" key="2">
    <source>
        <dbReference type="ARBA" id="ARBA00022741"/>
    </source>
</evidence>
<feature type="coiled-coil region" evidence="6">
    <location>
        <begin position="5"/>
        <end position="32"/>
    </location>
</feature>
<reference evidence="7 8" key="1">
    <citation type="journal article" date="2010" name="Stand. Genomic Sci.">
        <title>Complete genome sequence of Spirochaeta smaragdinae type strain (SEBR 4228).</title>
        <authorList>
            <person name="Mavromatis K."/>
            <person name="Yasawong M."/>
            <person name="Chertkov O."/>
            <person name="Lapidus A."/>
            <person name="Lucas S."/>
            <person name="Nolan M."/>
            <person name="Del Rio T.G."/>
            <person name="Tice H."/>
            <person name="Cheng J.F."/>
            <person name="Pitluck S."/>
            <person name="Liolios K."/>
            <person name="Ivanova N."/>
            <person name="Tapia R."/>
            <person name="Han C."/>
            <person name="Bruce D."/>
            <person name="Goodwin L."/>
            <person name="Pati A."/>
            <person name="Chen A."/>
            <person name="Palaniappan K."/>
            <person name="Land M."/>
            <person name="Hauser L."/>
            <person name="Chang Y.J."/>
            <person name="Jeffries C.D."/>
            <person name="Detter J.C."/>
            <person name="Rohde M."/>
            <person name="Brambilla E."/>
            <person name="Spring S."/>
            <person name="Goker M."/>
            <person name="Sikorski J."/>
            <person name="Woyke T."/>
            <person name="Bristow J."/>
            <person name="Eisen J.A."/>
            <person name="Markowitz V."/>
            <person name="Hugenholtz P."/>
            <person name="Klenk H.P."/>
            <person name="Kyrpides N.C."/>
        </authorList>
    </citation>
    <scope>NUCLEOTIDE SEQUENCE [LARGE SCALE GENOMIC DNA]</scope>
    <source>
        <strain evidence="8">DSM 11293 / JCM 15392 / SEBR 4228</strain>
    </source>
</reference>
<dbReference type="OrthoDB" id="9801938at2"/>
<comment type="similarity">
    <text evidence="1 5">Belongs to the 5-formyltetrahydrofolate cyclo-ligase family.</text>
</comment>
<dbReference type="PANTHER" id="PTHR23407:SF1">
    <property type="entry name" value="5-FORMYLTETRAHYDROFOLATE CYCLO-LIGASE"/>
    <property type="match status" value="1"/>
</dbReference>
<evidence type="ECO:0000256" key="6">
    <source>
        <dbReference type="SAM" id="Coils"/>
    </source>
</evidence>
<dbReference type="GO" id="GO:0009396">
    <property type="term" value="P:folic acid-containing compound biosynthetic process"/>
    <property type="evidence" value="ECO:0007669"/>
    <property type="project" value="TreeGrafter"/>
</dbReference>
<organism evidence="7 8">
    <name type="scientific">Sediminispirochaeta smaragdinae (strain DSM 11293 / JCM 15392 / SEBR 4228)</name>
    <name type="common">Spirochaeta smaragdinae</name>
    <dbReference type="NCBI Taxonomy" id="573413"/>
    <lineage>
        <taxon>Bacteria</taxon>
        <taxon>Pseudomonadati</taxon>
        <taxon>Spirochaetota</taxon>
        <taxon>Spirochaetia</taxon>
        <taxon>Spirochaetales</taxon>
        <taxon>Spirochaetaceae</taxon>
        <taxon>Sediminispirochaeta</taxon>
    </lineage>
</organism>
<dbReference type="PANTHER" id="PTHR23407">
    <property type="entry name" value="ATPASE INHIBITOR/5-FORMYLTETRAHYDROFOLATE CYCLO-LIGASE"/>
    <property type="match status" value="1"/>
</dbReference>
<name>E1R605_SEDSS</name>
<comment type="cofactor">
    <cofactor evidence="5">
        <name>Mg(2+)</name>
        <dbReference type="ChEBI" id="CHEBI:18420"/>
    </cofactor>
</comment>
<dbReference type="NCBIfam" id="TIGR02727">
    <property type="entry name" value="MTHFS_bact"/>
    <property type="match status" value="1"/>
</dbReference>
<evidence type="ECO:0000256" key="3">
    <source>
        <dbReference type="ARBA" id="ARBA00022840"/>
    </source>
</evidence>
<dbReference type="KEGG" id="ssm:Spirs_1643"/>
<dbReference type="EC" id="6.3.3.2" evidence="5"/>